<keyword evidence="6" id="KW-1185">Reference proteome</keyword>
<dbReference type="KEGG" id="ssyi:EKG83_33975"/>
<evidence type="ECO:0000313" key="6">
    <source>
        <dbReference type="Proteomes" id="UP000325787"/>
    </source>
</evidence>
<feature type="region of interest" description="Disordered" evidence="2">
    <location>
        <begin position="325"/>
        <end position="344"/>
    </location>
</feature>
<dbReference type="Pfam" id="PF03816">
    <property type="entry name" value="LytR_cpsA_psr"/>
    <property type="match status" value="1"/>
</dbReference>
<evidence type="ECO:0000256" key="3">
    <source>
        <dbReference type="SAM" id="Phobius"/>
    </source>
</evidence>
<accession>A0A5Q0H6A4</accession>
<evidence type="ECO:0000259" key="4">
    <source>
        <dbReference type="Pfam" id="PF03816"/>
    </source>
</evidence>
<feature type="transmembrane region" description="Helical" evidence="3">
    <location>
        <begin position="39"/>
        <end position="62"/>
    </location>
</feature>
<keyword evidence="3" id="KW-1133">Transmembrane helix</keyword>
<dbReference type="EMBL" id="CP034550">
    <property type="protein sequence ID" value="QFZ21741.1"/>
    <property type="molecule type" value="Genomic_DNA"/>
</dbReference>
<sequence length="344" mass="34936">MTEQEALIRAAVEAEADQAVDPREVLAALRTRRRRRRPVALFAATALTAAAAAVAVAVPLVVDRDRGAAPATAGQQPAPTARTVLLLGLDDGARPDAVVLARVGANGSVGFLSLPRDTRVDVPGVGAGRLNQVYYAAHQAAAAAGQDADRAGAESAVRVVAELTGVPVDHYATVPMAVFGELVDAVGGVEVCLREAARDPFSGLDLPAGTSTLGGADALAFLRQRHGLPNGDLDRVVRHQAFLRALAGKVAGDDPARLAALGAVVRRTVRTDPGWDPLELAGLLAGGGAVRGATIPTTEAVETGQGMALAVDPAAVREFTRGFLADPGTSAPAPPPAEGPACVG</sequence>
<dbReference type="NCBIfam" id="TIGR00350">
    <property type="entry name" value="lytR_cpsA_psr"/>
    <property type="match status" value="1"/>
</dbReference>
<dbReference type="Gene3D" id="3.40.630.190">
    <property type="entry name" value="LCP protein"/>
    <property type="match status" value="1"/>
</dbReference>
<dbReference type="InterPro" id="IPR004474">
    <property type="entry name" value="LytR_CpsA_psr"/>
</dbReference>
<evidence type="ECO:0000256" key="2">
    <source>
        <dbReference type="SAM" id="MobiDB-lite"/>
    </source>
</evidence>
<keyword evidence="3" id="KW-0812">Transmembrane</keyword>
<evidence type="ECO:0000313" key="5">
    <source>
        <dbReference type="EMBL" id="QFZ21741.1"/>
    </source>
</evidence>
<reference evidence="6" key="1">
    <citation type="journal article" date="2021" name="Curr. Microbiol.">
        <title>Complete genome of nocamycin-producing strain Saccharothrix syringae NRRL B-16468 reveals the biosynthetic potential for secondary metabolites.</title>
        <authorList>
            <person name="Mo X."/>
            <person name="Yang S."/>
        </authorList>
    </citation>
    <scope>NUCLEOTIDE SEQUENCE [LARGE SCALE GENOMIC DNA]</scope>
    <source>
        <strain evidence="6">ATCC 51364 / DSM 43886 / JCM 6844 / KCTC 9398 / NBRC 14523 / NRRL B-16468 / INA 2240</strain>
    </source>
</reference>
<evidence type="ECO:0000256" key="1">
    <source>
        <dbReference type="ARBA" id="ARBA00006068"/>
    </source>
</evidence>
<organism evidence="5 6">
    <name type="scientific">Saccharothrix syringae</name>
    <name type="common">Nocardiopsis syringae</name>
    <dbReference type="NCBI Taxonomy" id="103733"/>
    <lineage>
        <taxon>Bacteria</taxon>
        <taxon>Bacillati</taxon>
        <taxon>Actinomycetota</taxon>
        <taxon>Actinomycetes</taxon>
        <taxon>Pseudonocardiales</taxon>
        <taxon>Pseudonocardiaceae</taxon>
        <taxon>Saccharothrix</taxon>
    </lineage>
</organism>
<dbReference type="AlphaFoldDB" id="A0A5Q0H6A4"/>
<dbReference type="Proteomes" id="UP000325787">
    <property type="component" value="Chromosome"/>
</dbReference>
<dbReference type="InterPro" id="IPR050922">
    <property type="entry name" value="LytR/CpsA/Psr_CW_biosynth"/>
</dbReference>
<dbReference type="OrthoDB" id="9782542at2"/>
<dbReference type="PANTHER" id="PTHR33392:SF6">
    <property type="entry name" value="POLYISOPRENYL-TEICHOIC ACID--PEPTIDOGLYCAN TEICHOIC ACID TRANSFERASE TAGU"/>
    <property type="match status" value="1"/>
</dbReference>
<proteinExistence type="inferred from homology"/>
<name>A0A5Q0H6A4_SACSY</name>
<protein>
    <submittedName>
        <fullName evidence="5">LytR family transcriptional regulator</fullName>
    </submittedName>
</protein>
<keyword evidence="3" id="KW-0472">Membrane</keyword>
<dbReference type="PANTHER" id="PTHR33392">
    <property type="entry name" value="POLYISOPRENYL-TEICHOIC ACID--PEPTIDOGLYCAN TEICHOIC ACID TRANSFERASE TAGU"/>
    <property type="match status" value="1"/>
</dbReference>
<gene>
    <name evidence="5" type="ORF">EKG83_33975</name>
</gene>
<feature type="domain" description="Cell envelope-related transcriptional attenuator" evidence="4">
    <location>
        <begin position="94"/>
        <end position="250"/>
    </location>
</feature>
<comment type="similarity">
    <text evidence="1">Belongs to the LytR/CpsA/Psr (LCP) family.</text>
</comment>
<dbReference type="RefSeq" id="WP_051766374.1">
    <property type="nucleotide sequence ID" value="NZ_CP034550.1"/>
</dbReference>